<feature type="transmembrane region" description="Helical" evidence="1">
    <location>
        <begin position="12"/>
        <end position="31"/>
    </location>
</feature>
<dbReference type="STRING" id="1802758.A3A96_04415"/>
<proteinExistence type="predicted"/>
<dbReference type="EMBL" id="MHWB01000010">
    <property type="protein sequence ID" value="OHB01770.1"/>
    <property type="molecule type" value="Genomic_DNA"/>
</dbReference>
<keyword evidence="1" id="KW-1133">Transmembrane helix</keyword>
<dbReference type="AlphaFoldDB" id="A0A1G2TYR6"/>
<keyword evidence="1" id="KW-0472">Membrane</keyword>
<comment type="caution">
    <text evidence="2">The sequence shown here is derived from an EMBL/GenBank/DDBJ whole genome shotgun (WGS) entry which is preliminary data.</text>
</comment>
<evidence type="ECO:0000256" key="1">
    <source>
        <dbReference type="SAM" id="Phobius"/>
    </source>
</evidence>
<organism evidence="2 3">
    <name type="scientific">Candidatus Zambryskibacteria bacterium RIFCSPLOWO2_01_FULL_39_39</name>
    <dbReference type="NCBI Taxonomy" id="1802758"/>
    <lineage>
        <taxon>Bacteria</taxon>
        <taxon>Candidatus Zambryskiibacteriota</taxon>
    </lineage>
</organism>
<gene>
    <name evidence="2" type="ORF">A3A96_04415</name>
</gene>
<protein>
    <submittedName>
        <fullName evidence="2">Uncharacterized protein</fullName>
    </submittedName>
</protein>
<evidence type="ECO:0000313" key="2">
    <source>
        <dbReference type="EMBL" id="OHB01770.1"/>
    </source>
</evidence>
<feature type="transmembrane region" description="Helical" evidence="1">
    <location>
        <begin position="43"/>
        <end position="61"/>
    </location>
</feature>
<sequence>MKPHQLIAYFTRNIFIVLGLVLIWRGIWYILDEIDIVFFGESHVITTIGGIILGFIILYLPDKDLKEISKL</sequence>
<evidence type="ECO:0000313" key="3">
    <source>
        <dbReference type="Proteomes" id="UP000177707"/>
    </source>
</evidence>
<dbReference type="Proteomes" id="UP000177707">
    <property type="component" value="Unassembled WGS sequence"/>
</dbReference>
<keyword evidence="1" id="KW-0812">Transmembrane</keyword>
<accession>A0A1G2TYR6</accession>
<name>A0A1G2TYR6_9BACT</name>
<reference evidence="2 3" key="1">
    <citation type="journal article" date="2016" name="Nat. Commun.">
        <title>Thousands of microbial genomes shed light on interconnected biogeochemical processes in an aquifer system.</title>
        <authorList>
            <person name="Anantharaman K."/>
            <person name="Brown C.T."/>
            <person name="Hug L.A."/>
            <person name="Sharon I."/>
            <person name="Castelle C.J."/>
            <person name="Probst A.J."/>
            <person name="Thomas B.C."/>
            <person name="Singh A."/>
            <person name="Wilkins M.J."/>
            <person name="Karaoz U."/>
            <person name="Brodie E.L."/>
            <person name="Williams K.H."/>
            <person name="Hubbard S.S."/>
            <person name="Banfield J.F."/>
        </authorList>
    </citation>
    <scope>NUCLEOTIDE SEQUENCE [LARGE SCALE GENOMIC DNA]</scope>
</reference>